<name>A0ABM6Y551_9PROT</name>
<dbReference type="InterPro" id="IPR011006">
    <property type="entry name" value="CheY-like_superfamily"/>
</dbReference>
<evidence type="ECO:0000256" key="1">
    <source>
        <dbReference type="ARBA" id="ARBA00022553"/>
    </source>
</evidence>
<dbReference type="InterPro" id="IPR000792">
    <property type="entry name" value="Tscrpt_reg_LuxR_C"/>
</dbReference>
<organism evidence="6 7">
    <name type="scientific">Thalassospira indica</name>
    <dbReference type="NCBI Taxonomy" id="1891279"/>
    <lineage>
        <taxon>Bacteria</taxon>
        <taxon>Pseudomonadati</taxon>
        <taxon>Pseudomonadota</taxon>
        <taxon>Alphaproteobacteria</taxon>
        <taxon>Rhodospirillales</taxon>
        <taxon>Thalassospiraceae</taxon>
        <taxon>Thalassospira</taxon>
    </lineage>
</organism>
<feature type="modified residue" description="4-aspartylphosphate" evidence="3">
    <location>
        <position position="67"/>
    </location>
</feature>
<sequence>MPAGHSGKGLLVTNHIIVADDHPLFREGLRRLVENAIVGSLVHESETYAEVCETAERFGPPSLFVLDLLFPGFDGAHSVQELRNRFPISPILIVSMMADDTVINTLLEAGANGFTSKAAPPAVLENSLTKVMDGEIVICRESDIPAWEVKTSPTPVEALSPRQKEVLLYLRQGLSNKEIARALDISPFTVRIHVSALLKTLGVTTRAAAAAIAARERI</sequence>
<evidence type="ECO:0000259" key="5">
    <source>
        <dbReference type="PROSITE" id="PS50110"/>
    </source>
</evidence>
<dbReference type="Pfam" id="PF00072">
    <property type="entry name" value="Response_reg"/>
    <property type="match status" value="1"/>
</dbReference>
<dbReference type="Gene3D" id="3.40.50.2300">
    <property type="match status" value="1"/>
</dbReference>
<dbReference type="SMART" id="SM00421">
    <property type="entry name" value="HTH_LUXR"/>
    <property type="match status" value="1"/>
</dbReference>
<feature type="domain" description="HTH luxR-type" evidence="4">
    <location>
        <begin position="152"/>
        <end position="217"/>
    </location>
</feature>
<evidence type="ECO:0000313" key="7">
    <source>
        <dbReference type="Proteomes" id="UP000256971"/>
    </source>
</evidence>
<evidence type="ECO:0000313" key="6">
    <source>
        <dbReference type="EMBL" id="AXO17027.1"/>
    </source>
</evidence>
<dbReference type="PANTHER" id="PTHR45566:SF2">
    <property type="entry name" value="NARL SUBFAMILY"/>
    <property type="match status" value="1"/>
</dbReference>
<gene>
    <name evidence="6" type="ORF">DY252_20760</name>
</gene>
<dbReference type="PANTHER" id="PTHR45566">
    <property type="entry name" value="HTH-TYPE TRANSCRIPTIONAL REGULATOR YHJB-RELATED"/>
    <property type="match status" value="1"/>
</dbReference>
<dbReference type="PROSITE" id="PS50110">
    <property type="entry name" value="RESPONSE_REGULATORY"/>
    <property type="match status" value="1"/>
</dbReference>
<dbReference type="GO" id="GO:0003677">
    <property type="term" value="F:DNA binding"/>
    <property type="evidence" value="ECO:0007669"/>
    <property type="project" value="UniProtKB-KW"/>
</dbReference>
<keyword evidence="2 6" id="KW-0238">DNA-binding</keyword>
<protein>
    <submittedName>
        <fullName evidence="6">DNA-binding response regulator</fullName>
    </submittedName>
</protein>
<dbReference type="SMART" id="SM00448">
    <property type="entry name" value="REC"/>
    <property type="match status" value="1"/>
</dbReference>
<dbReference type="EMBL" id="CP031555">
    <property type="protein sequence ID" value="AXO17027.1"/>
    <property type="molecule type" value="Genomic_DNA"/>
</dbReference>
<dbReference type="InterPro" id="IPR001789">
    <property type="entry name" value="Sig_transdc_resp-reg_receiver"/>
</dbReference>
<dbReference type="PRINTS" id="PR00038">
    <property type="entry name" value="HTHLUXR"/>
</dbReference>
<dbReference type="PROSITE" id="PS50043">
    <property type="entry name" value="HTH_LUXR_2"/>
    <property type="match status" value="1"/>
</dbReference>
<dbReference type="SUPFAM" id="SSF46894">
    <property type="entry name" value="C-terminal effector domain of the bipartite response regulators"/>
    <property type="match status" value="1"/>
</dbReference>
<dbReference type="InterPro" id="IPR016032">
    <property type="entry name" value="Sig_transdc_resp-reg_C-effctor"/>
</dbReference>
<evidence type="ECO:0000256" key="3">
    <source>
        <dbReference type="PROSITE-ProRule" id="PRU00169"/>
    </source>
</evidence>
<dbReference type="CDD" id="cd17535">
    <property type="entry name" value="REC_NarL-like"/>
    <property type="match status" value="1"/>
</dbReference>
<reference evidence="6 7" key="1">
    <citation type="submission" date="2018-08" db="EMBL/GenBank/DDBJ databases">
        <title>Complete genome sequence of type strain Thalassospira indica MCCC 1A01103T, isolated from isolated from deep seawater of the Indian Ocean.</title>
        <authorList>
            <person name="Liu Y."/>
        </authorList>
    </citation>
    <scope>NUCLEOTIDE SEQUENCE [LARGE SCALE GENOMIC DNA]</scope>
    <source>
        <strain evidence="6 7">PB8BT</strain>
    </source>
</reference>
<accession>A0ABM6Y551</accession>
<dbReference type="InterPro" id="IPR036388">
    <property type="entry name" value="WH-like_DNA-bd_sf"/>
</dbReference>
<evidence type="ECO:0000259" key="4">
    <source>
        <dbReference type="PROSITE" id="PS50043"/>
    </source>
</evidence>
<dbReference type="InterPro" id="IPR051015">
    <property type="entry name" value="EvgA-like"/>
</dbReference>
<dbReference type="Pfam" id="PF00196">
    <property type="entry name" value="GerE"/>
    <property type="match status" value="1"/>
</dbReference>
<keyword evidence="1 3" id="KW-0597">Phosphoprotein</keyword>
<proteinExistence type="predicted"/>
<dbReference type="Proteomes" id="UP000256971">
    <property type="component" value="Chromosome"/>
</dbReference>
<dbReference type="CDD" id="cd06170">
    <property type="entry name" value="LuxR_C_like"/>
    <property type="match status" value="1"/>
</dbReference>
<dbReference type="InterPro" id="IPR058245">
    <property type="entry name" value="NreC/VraR/RcsB-like_REC"/>
</dbReference>
<keyword evidence="7" id="KW-1185">Reference proteome</keyword>
<feature type="domain" description="Response regulatory" evidence="5">
    <location>
        <begin position="15"/>
        <end position="132"/>
    </location>
</feature>
<dbReference type="SUPFAM" id="SSF52172">
    <property type="entry name" value="CheY-like"/>
    <property type="match status" value="1"/>
</dbReference>
<evidence type="ECO:0000256" key="2">
    <source>
        <dbReference type="ARBA" id="ARBA00023125"/>
    </source>
</evidence>
<dbReference type="Gene3D" id="1.10.10.10">
    <property type="entry name" value="Winged helix-like DNA-binding domain superfamily/Winged helix DNA-binding domain"/>
    <property type="match status" value="1"/>
</dbReference>